<comment type="caution">
    <text evidence="5">The sequence shown here is derived from an EMBL/GenBank/DDBJ whole genome shotgun (WGS) entry which is preliminary data.</text>
</comment>
<evidence type="ECO:0000313" key="4">
    <source>
        <dbReference type="EMBL" id="GFH84852.1"/>
    </source>
</evidence>
<protein>
    <submittedName>
        <fullName evidence="5">Sugar transferase</fullName>
    </submittedName>
    <submittedName>
        <fullName evidence="4">Undecaprenyl phosphate N,N'-diacetylbacillosamine 1-phosphate transferase</fullName>
        <ecNumber evidence="4">2.7.8.36</ecNumber>
    </submittedName>
</protein>
<keyword evidence="2" id="KW-0812">Transmembrane</keyword>
<comment type="similarity">
    <text evidence="1">Belongs to the bacterial sugar transferase family.</text>
</comment>
<evidence type="ECO:0000256" key="1">
    <source>
        <dbReference type="ARBA" id="ARBA00006464"/>
    </source>
</evidence>
<dbReference type="InterPro" id="IPR003362">
    <property type="entry name" value="Bact_transf"/>
</dbReference>
<dbReference type="AlphaFoldDB" id="A0A4S2B321"/>
<accession>A0A4S2B321</accession>
<evidence type="ECO:0000256" key="2">
    <source>
        <dbReference type="SAM" id="Phobius"/>
    </source>
</evidence>
<sequence length="208" mass="23871">MYKYFKRFIDFMIAFVALIVLFVPLVLVAILIKLDSEGPVVFKQERLGKNGVPFKIWKFRSMCVGAEKQGTGVYSYKGDSRITRIGKLLRVTSIDELPQLVNILKGDMALIGPRPALTYHPWPYEQYDEHQKHMFDVLPGVTGWAQVNGRKEVPWPERIELNVWYAKHMSFALDLKIFFMTIFKVVINANNENVGETGLKSTVTSKKV</sequence>
<dbReference type="EC" id="2.7.8.36" evidence="4"/>
<keyword evidence="5" id="KW-0808">Transferase</keyword>
<feature type="transmembrane region" description="Helical" evidence="2">
    <location>
        <begin position="12"/>
        <end position="32"/>
    </location>
</feature>
<name>A0A4S2B321_9BACE</name>
<keyword evidence="2" id="KW-0472">Membrane</keyword>
<organism evidence="5 6">
    <name type="scientific">Bacteroides acidifaciens</name>
    <dbReference type="NCBI Taxonomy" id="85831"/>
    <lineage>
        <taxon>Bacteria</taxon>
        <taxon>Pseudomonadati</taxon>
        <taxon>Bacteroidota</taxon>
        <taxon>Bacteroidia</taxon>
        <taxon>Bacteroidales</taxon>
        <taxon>Bacteroidaceae</taxon>
        <taxon>Bacteroides</taxon>
    </lineage>
</organism>
<dbReference type="EMBL" id="SRZA01000003">
    <property type="protein sequence ID" value="TGY08143.1"/>
    <property type="molecule type" value="Genomic_DNA"/>
</dbReference>
<keyword evidence="2" id="KW-1133">Transmembrane helix</keyword>
<evidence type="ECO:0000313" key="5">
    <source>
        <dbReference type="EMBL" id="TGY08143.1"/>
    </source>
</evidence>
<proteinExistence type="inferred from homology"/>
<dbReference type="PANTHER" id="PTHR30576">
    <property type="entry name" value="COLANIC BIOSYNTHESIS UDP-GLUCOSE LIPID CARRIER TRANSFERASE"/>
    <property type="match status" value="1"/>
</dbReference>
<dbReference type="Pfam" id="PF02397">
    <property type="entry name" value="Bac_transf"/>
    <property type="match status" value="1"/>
</dbReference>
<gene>
    <name evidence="4" type="primary">pglC_1</name>
    <name evidence="5" type="ORF">E5356_01875</name>
    <name evidence="4" type="ORF">IMSAGC001_00247</name>
</gene>
<dbReference type="RefSeq" id="WP_128824319.1">
    <property type="nucleotide sequence ID" value="NZ_BLLS01000002.1"/>
</dbReference>
<dbReference type="Proteomes" id="UP000305751">
    <property type="component" value="Unassembled WGS sequence"/>
</dbReference>
<evidence type="ECO:0000259" key="3">
    <source>
        <dbReference type="Pfam" id="PF02397"/>
    </source>
</evidence>
<feature type="domain" description="Bacterial sugar transferase" evidence="3">
    <location>
        <begin position="6"/>
        <end position="186"/>
    </location>
</feature>
<dbReference type="Proteomes" id="UP000491181">
    <property type="component" value="Unassembled WGS sequence"/>
</dbReference>
<dbReference type="GeneID" id="93047812"/>
<dbReference type="PANTHER" id="PTHR30576:SF0">
    <property type="entry name" value="UNDECAPRENYL-PHOSPHATE N-ACETYLGALACTOSAMINYL 1-PHOSPHATE TRANSFERASE-RELATED"/>
    <property type="match status" value="1"/>
</dbReference>
<evidence type="ECO:0000313" key="7">
    <source>
        <dbReference type="Proteomes" id="UP000491181"/>
    </source>
</evidence>
<dbReference type="GO" id="GO:0102334">
    <property type="term" value="F:N,N'-diacetylbacilliosaminyl-1-phosphate transferase activity"/>
    <property type="evidence" value="ECO:0007669"/>
    <property type="project" value="UniProtKB-EC"/>
</dbReference>
<reference evidence="5 6" key="1">
    <citation type="submission" date="2019-04" db="EMBL/GenBank/DDBJ databases">
        <title>Microbes associate with the intestines of laboratory mice.</title>
        <authorList>
            <person name="Navarre W."/>
            <person name="Wong E."/>
            <person name="Huang K."/>
            <person name="Tropini C."/>
            <person name="Ng K."/>
            <person name="Yu B."/>
        </authorList>
    </citation>
    <scope>NUCLEOTIDE SEQUENCE [LARGE SCALE GENOMIC DNA]</scope>
    <source>
        <strain evidence="5 6">NM70_E10</strain>
    </source>
</reference>
<reference evidence="4 7" key="2">
    <citation type="journal article" date="2020" name="Microbiome">
        <title>Single-cell genomics of uncultured bacteria reveals dietary fiber responders in the mouse gut microbiota.</title>
        <authorList>
            <person name="Chijiiwa R."/>
            <person name="Hosokawa M."/>
            <person name="Kogawa M."/>
            <person name="Nishikawa Y."/>
            <person name="Ide K."/>
            <person name="Sakanashi C."/>
            <person name="Takahashi K."/>
            <person name="Takeyama H."/>
        </authorList>
    </citation>
    <scope>NUCLEOTIDE SEQUENCE [LARGE SCALE GENOMIC DNA]</scope>
    <source>
        <strain evidence="4">IMSAGC_001</strain>
    </source>
</reference>
<evidence type="ECO:0000313" key="6">
    <source>
        <dbReference type="Proteomes" id="UP000305751"/>
    </source>
</evidence>
<dbReference type="EMBL" id="BLLS01000002">
    <property type="protein sequence ID" value="GFH84852.1"/>
    <property type="molecule type" value="Genomic_DNA"/>
</dbReference>
<keyword evidence="6" id="KW-1185">Reference proteome</keyword>